<dbReference type="AlphaFoldDB" id="A0A4Z1IVV7"/>
<evidence type="ECO:0000313" key="3">
    <source>
        <dbReference type="Proteomes" id="UP000297527"/>
    </source>
</evidence>
<name>A0A4Z1IVV7_9HELO</name>
<organism evidence="2 3">
    <name type="scientific">Botryotinia convoluta</name>
    <dbReference type="NCBI Taxonomy" id="54673"/>
    <lineage>
        <taxon>Eukaryota</taxon>
        <taxon>Fungi</taxon>
        <taxon>Dikarya</taxon>
        <taxon>Ascomycota</taxon>
        <taxon>Pezizomycotina</taxon>
        <taxon>Leotiomycetes</taxon>
        <taxon>Helotiales</taxon>
        <taxon>Sclerotiniaceae</taxon>
        <taxon>Botryotinia</taxon>
    </lineage>
</organism>
<sequence length="687" mass="79051">MSQNQNHDPHYNEGDTNEGIERDSPDGSLRCPLFLQDTNELFDEDGTAYDIWVDEEEWKKEQRARQNAVSASRFASLPAALADFSKDAPIVTDTSAAMPSVTAAANIPSVPSAAAETSSDVPIAEEDVPSQAALDSEPDDSLASSGEKNDGARPSSTIFCFGGYLYNTEVEDHHYNLENDNKYNTTRLYVEGFHYNTEVEDEDDHEEENDSDDDNDDNDDNDDYSDDYSDDYIDDTLENDTENEDEDESGDESDVDSEPGDNEGSLNTDTAEATPSICLNNTIITALYQWIFGIQFENQRLVEESTDTVWDLISKILFTIGVCVWWVFPEKLKDKLKARCADYLASGADNPSTAIEQETHLEEGENGNHLEDDAIAPLDENSMDYLDYLDYLNYLEYIDYPDYTDYLDYMDHMNHQVYTDYLDYLDHMDDDSFQDEEEDDFSCDRKELACAENSQGQKFQVLLGVDDRGRDFSSCDDACMDYLKKSVVREARARQISMQTPITLREWRHDDYYDENGHRIFPDLLAEDDDGEDDEEEDKDDDDGDDEDDDDGGEGGEAWIVDDDEYDDGGEKEESWIVDEEDQSIASKIQRLILDAWLYLLENLGLEWARANERAYHRYISEFWRRWIRPPRVIRGRENIWGVEIPDPWEGFLVFCEKCPRDLRISKHSRRRYGRRYGGFRLLLYRG</sequence>
<feature type="region of interest" description="Disordered" evidence="1">
    <location>
        <begin position="1"/>
        <end position="32"/>
    </location>
</feature>
<protein>
    <submittedName>
        <fullName evidence="2">Uncharacterized protein</fullName>
    </submittedName>
</protein>
<dbReference type="Proteomes" id="UP000297527">
    <property type="component" value="Unassembled WGS sequence"/>
</dbReference>
<feature type="region of interest" description="Disordered" evidence="1">
    <location>
        <begin position="130"/>
        <end position="153"/>
    </location>
</feature>
<dbReference type="OrthoDB" id="3560475at2759"/>
<feature type="compositionally biased region" description="Basic and acidic residues" evidence="1">
    <location>
        <begin position="7"/>
        <end position="25"/>
    </location>
</feature>
<feature type="region of interest" description="Disordered" evidence="1">
    <location>
        <begin position="197"/>
        <end position="270"/>
    </location>
</feature>
<keyword evidence="3" id="KW-1185">Reference proteome</keyword>
<gene>
    <name evidence="2" type="ORF">BCON_0005g00310</name>
</gene>
<feature type="compositionally biased region" description="Acidic residues" evidence="1">
    <location>
        <begin position="198"/>
        <end position="261"/>
    </location>
</feature>
<dbReference type="EMBL" id="PQXN01000005">
    <property type="protein sequence ID" value="TGO64834.1"/>
    <property type="molecule type" value="Genomic_DNA"/>
</dbReference>
<feature type="compositionally biased region" description="Acidic residues" evidence="1">
    <location>
        <begin position="525"/>
        <end position="573"/>
    </location>
</feature>
<feature type="region of interest" description="Disordered" evidence="1">
    <location>
        <begin position="522"/>
        <end position="573"/>
    </location>
</feature>
<comment type="caution">
    <text evidence="2">The sequence shown here is derived from an EMBL/GenBank/DDBJ whole genome shotgun (WGS) entry which is preliminary data.</text>
</comment>
<evidence type="ECO:0000313" key="2">
    <source>
        <dbReference type="EMBL" id="TGO64834.1"/>
    </source>
</evidence>
<proteinExistence type="predicted"/>
<evidence type="ECO:0000256" key="1">
    <source>
        <dbReference type="SAM" id="MobiDB-lite"/>
    </source>
</evidence>
<reference evidence="2 3" key="1">
    <citation type="submission" date="2017-12" db="EMBL/GenBank/DDBJ databases">
        <title>Comparative genomics of Botrytis spp.</title>
        <authorList>
            <person name="Valero-Jimenez C.A."/>
            <person name="Tapia P."/>
            <person name="Veloso J."/>
            <person name="Silva-Moreno E."/>
            <person name="Staats M."/>
            <person name="Valdes J.H."/>
            <person name="Van Kan J.A.L."/>
        </authorList>
    </citation>
    <scope>NUCLEOTIDE SEQUENCE [LARGE SCALE GENOMIC DNA]</scope>
    <source>
        <strain evidence="2 3">MUCL11595</strain>
    </source>
</reference>
<accession>A0A4Z1IVV7</accession>